<feature type="compositionally biased region" description="Polar residues" evidence="2">
    <location>
        <begin position="144"/>
        <end position="153"/>
    </location>
</feature>
<gene>
    <name evidence="4" type="ORF">HNP47_000837</name>
</gene>
<evidence type="ECO:0000259" key="3">
    <source>
        <dbReference type="SMART" id="SM00470"/>
    </source>
</evidence>
<dbReference type="InterPro" id="IPR050336">
    <property type="entry name" value="Chromosome_partition/occlusion"/>
</dbReference>
<dbReference type="SUPFAM" id="SSF110849">
    <property type="entry name" value="ParB/Sulfiredoxin"/>
    <property type="match status" value="1"/>
</dbReference>
<dbReference type="SMART" id="SM00470">
    <property type="entry name" value="ParB"/>
    <property type="match status" value="1"/>
</dbReference>
<protein>
    <recommendedName>
        <fullName evidence="3">ParB-like N-terminal domain-containing protein</fullName>
    </recommendedName>
</protein>
<dbReference type="GO" id="GO:0007059">
    <property type="term" value="P:chromosome segregation"/>
    <property type="evidence" value="ECO:0007669"/>
    <property type="project" value="TreeGrafter"/>
</dbReference>
<dbReference type="Proteomes" id="UP000556201">
    <property type="component" value="Unassembled WGS sequence"/>
</dbReference>
<comment type="caution">
    <text evidence="4">The sequence shown here is derived from an EMBL/GenBank/DDBJ whole genome shotgun (WGS) entry which is preliminary data.</text>
</comment>
<name>A0A7W9FSS0_BREVE</name>
<dbReference type="Pfam" id="PF02195">
    <property type="entry name" value="ParB_N"/>
    <property type="match status" value="1"/>
</dbReference>
<dbReference type="PANTHER" id="PTHR33375">
    <property type="entry name" value="CHROMOSOME-PARTITIONING PROTEIN PARB-RELATED"/>
    <property type="match status" value="1"/>
</dbReference>
<evidence type="ECO:0000313" key="4">
    <source>
        <dbReference type="EMBL" id="MBB5770868.1"/>
    </source>
</evidence>
<dbReference type="RefSeq" id="WP_184278467.1">
    <property type="nucleotide sequence ID" value="NZ_JACHLJ010000001.1"/>
</dbReference>
<feature type="coiled-coil region" evidence="1">
    <location>
        <begin position="279"/>
        <end position="320"/>
    </location>
</feature>
<feature type="region of interest" description="Disordered" evidence="2">
    <location>
        <begin position="110"/>
        <end position="168"/>
    </location>
</feature>
<feature type="region of interest" description="Disordered" evidence="2">
    <location>
        <begin position="201"/>
        <end position="220"/>
    </location>
</feature>
<reference evidence="4 5" key="1">
    <citation type="submission" date="2020-08" db="EMBL/GenBank/DDBJ databases">
        <title>Functional genomics of gut bacteria from endangered species of beetles.</title>
        <authorList>
            <person name="Carlos-Shanley C."/>
        </authorList>
    </citation>
    <scope>NUCLEOTIDE SEQUENCE [LARGE SCALE GENOMIC DNA]</scope>
    <source>
        <strain evidence="4 5">S00192</strain>
    </source>
</reference>
<evidence type="ECO:0000313" key="5">
    <source>
        <dbReference type="Proteomes" id="UP000556201"/>
    </source>
</evidence>
<dbReference type="EMBL" id="JACHLJ010000001">
    <property type="protein sequence ID" value="MBB5770868.1"/>
    <property type="molecule type" value="Genomic_DNA"/>
</dbReference>
<sequence>MNIPIDQITTFDRVRQASRPQVDALVASIREVGLLNPITVAPTDGGFALVAGMHRLEACRVLGMTAVPAITLDLDANQRIIAECDENLCAPTLTASERAEFTRRRKAAYEALHPETRADAPKGNQYASRQVGDKQPAPRFTADTAASTGQSERAVQRDAERGEKVSDDALGMIKGTRLDTGKYLDSIKNLAPEDQVAKVEADLAPSEPDEKRDTAPQAAVDPERRKLAKLTTDALIDEVLGLRADLADEKTKTLSLKNEREDLSARLAEATSGEQGKVIGNLQRQLHQLKGRIAEHQTAAKRWERKAVKAEARVKELENLPIDMGAL</sequence>
<dbReference type="AlphaFoldDB" id="A0A7W9FSS0"/>
<organism evidence="4 5">
    <name type="scientific">Brevundimonas vesicularis</name>
    <name type="common">Pseudomonas vesicularis</name>
    <dbReference type="NCBI Taxonomy" id="41276"/>
    <lineage>
        <taxon>Bacteria</taxon>
        <taxon>Pseudomonadati</taxon>
        <taxon>Pseudomonadota</taxon>
        <taxon>Alphaproteobacteria</taxon>
        <taxon>Caulobacterales</taxon>
        <taxon>Caulobacteraceae</taxon>
        <taxon>Brevundimonas</taxon>
    </lineage>
</organism>
<evidence type="ECO:0000256" key="1">
    <source>
        <dbReference type="SAM" id="Coils"/>
    </source>
</evidence>
<evidence type="ECO:0000256" key="2">
    <source>
        <dbReference type="SAM" id="MobiDB-lite"/>
    </source>
</evidence>
<proteinExistence type="predicted"/>
<feature type="domain" description="ParB-like N-terminal" evidence="3">
    <location>
        <begin position="1"/>
        <end position="88"/>
    </location>
</feature>
<feature type="compositionally biased region" description="Basic and acidic residues" evidence="2">
    <location>
        <begin position="154"/>
        <end position="167"/>
    </location>
</feature>
<dbReference type="PANTHER" id="PTHR33375:SF1">
    <property type="entry name" value="CHROMOSOME-PARTITIONING PROTEIN PARB-RELATED"/>
    <property type="match status" value="1"/>
</dbReference>
<dbReference type="Gene3D" id="3.90.1530.10">
    <property type="entry name" value="Conserved hypothetical protein from pyrococcus furiosus pfu- 392566-001, ParB domain"/>
    <property type="match status" value="1"/>
</dbReference>
<dbReference type="InterPro" id="IPR003115">
    <property type="entry name" value="ParB_N"/>
</dbReference>
<dbReference type="InterPro" id="IPR036086">
    <property type="entry name" value="ParB/Sulfiredoxin_sf"/>
</dbReference>
<accession>A0A7W9FSS0</accession>
<keyword evidence="1" id="KW-0175">Coiled coil</keyword>
<dbReference type="GO" id="GO:0005694">
    <property type="term" value="C:chromosome"/>
    <property type="evidence" value="ECO:0007669"/>
    <property type="project" value="TreeGrafter"/>
</dbReference>